<proteinExistence type="predicted"/>
<evidence type="ECO:0000313" key="2">
    <source>
        <dbReference type="EMBL" id="MDQ8934550.1"/>
    </source>
</evidence>
<sequence length="141" mass="15957">MNKCQIFICLSILNFPVSADLIDQNSTVSNDRLGELVKTVQGTYDAPKLNANIRGQQARIISEEYSVGKYGTPTSTTTTQVKPIHPRIGMTKRQVLNNTTWGEPTSVRSIENRSGYYEIWMYYNVASLTFKNGILEVINRY</sequence>
<evidence type="ECO:0000313" key="3">
    <source>
        <dbReference type="Proteomes" id="UP001243844"/>
    </source>
</evidence>
<protein>
    <submittedName>
        <fullName evidence="2">Uncharacterized protein</fullName>
    </submittedName>
</protein>
<keyword evidence="1" id="KW-0732">Signal</keyword>
<feature type="chain" id="PRO_5043375912" evidence="1">
    <location>
        <begin position="20"/>
        <end position="141"/>
    </location>
</feature>
<reference evidence="2" key="1">
    <citation type="submission" date="2023-08" db="EMBL/GenBank/DDBJ databases">
        <title>Emergence of clinically-relevant ST2 carbapenem-resistant Acinetobacter baumannii strains in hospital sewages in Zhejiang, East of China.</title>
        <authorList>
            <person name="Kaichao C."/>
            <person name="Zhang R."/>
        </authorList>
    </citation>
    <scope>NUCLEOTIDE SEQUENCE</scope>
    <source>
        <strain evidence="2">M-RB-37</strain>
    </source>
</reference>
<feature type="signal peptide" evidence="1">
    <location>
        <begin position="1"/>
        <end position="19"/>
    </location>
</feature>
<comment type="caution">
    <text evidence="2">The sequence shown here is derived from an EMBL/GenBank/DDBJ whole genome shotgun (WGS) entry which is preliminary data.</text>
</comment>
<dbReference type="Proteomes" id="UP001243844">
    <property type="component" value="Unassembled WGS sequence"/>
</dbReference>
<accession>A0AAW8J4D1</accession>
<evidence type="ECO:0000256" key="1">
    <source>
        <dbReference type="SAM" id="SignalP"/>
    </source>
</evidence>
<dbReference type="EMBL" id="JAVIDL010000003">
    <property type="protein sequence ID" value="MDQ8934550.1"/>
    <property type="molecule type" value="Genomic_DNA"/>
</dbReference>
<dbReference type="RefSeq" id="WP_308980823.1">
    <property type="nucleotide sequence ID" value="NZ_JAVIDL010000003.1"/>
</dbReference>
<organism evidence="2 3">
    <name type="scientific">Acinetobacter rudis</name>
    <dbReference type="NCBI Taxonomy" id="632955"/>
    <lineage>
        <taxon>Bacteria</taxon>
        <taxon>Pseudomonadati</taxon>
        <taxon>Pseudomonadota</taxon>
        <taxon>Gammaproteobacteria</taxon>
        <taxon>Moraxellales</taxon>
        <taxon>Moraxellaceae</taxon>
        <taxon>Acinetobacter</taxon>
    </lineage>
</organism>
<gene>
    <name evidence="2" type="ORF">RFH47_02170</name>
</gene>
<dbReference type="AlphaFoldDB" id="A0AAW8J4D1"/>
<name>A0AAW8J4D1_9GAMM</name>